<gene>
    <name evidence="2" type="ORF">NDU88_003991</name>
</gene>
<reference evidence="2" key="1">
    <citation type="journal article" date="2022" name="bioRxiv">
        <title>Sequencing and chromosome-scale assembly of the giantPleurodeles waltlgenome.</title>
        <authorList>
            <person name="Brown T."/>
            <person name="Elewa A."/>
            <person name="Iarovenko S."/>
            <person name="Subramanian E."/>
            <person name="Araus A.J."/>
            <person name="Petzold A."/>
            <person name="Susuki M."/>
            <person name="Suzuki K.-i.T."/>
            <person name="Hayashi T."/>
            <person name="Toyoda A."/>
            <person name="Oliveira C."/>
            <person name="Osipova E."/>
            <person name="Leigh N.D."/>
            <person name="Simon A."/>
            <person name="Yun M.H."/>
        </authorList>
    </citation>
    <scope>NUCLEOTIDE SEQUENCE</scope>
    <source>
        <strain evidence="2">20211129_DDA</strain>
        <tissue evidence="2">Liver</tissue>
    </source>
</reference>
<feature type="compositionally biased region" description="Polar residues" evidence="1">
    <location>
        <begin position="143"/>
        <end position="159"/>
    </location>
</feature>
<dbReference type="AlphaFoldDB" id="A0AAV7M8K9"/>
<dbReference type="PANTHER" id="PTHR15225:SF8">
    <property type="entry name" value="RNA-BINDING PROTEIN 43"/>
    <property type="match status" value="1"/>
</dbReference>
<feature type="compositionally biased region" description="Basic and acidic residues" evidence="1">
    <location>
        <begin position="453"/>
        <end position="473"/>
    </location>
</feature>
<dbReference type="InterPro" id="IPR012677">
    <property type="entry name" value="Nucleotide-bd_a/b_plait_sf"/>
</dbReference>
<proteinExistence type="predicted"/>
<feature type="region of interest" description="Disordered" evidence="1">
    <location>
        <begin position="453"/>
        <end position="479"/>
    </location>
</feature>
<dbReference type="Gene3D" id="3.30.70.330">
    <property type="match status" value="1"/>
</dbReference>
<keyword evidence="3" id="KW-1185">Reference proteome</keyword>
<evidence type="ECO:0008006" key="4">
    <source>
        <dbReference type="Google" id="ProtNLM"/>
    </source>
</evidence>
<evidence type="ECO:0000313" key="2">
    <source>
        <dbReference type="EMBL" id="KAJ1098884.1"/>
    </source>
</evidence>
<sequence length="580" mass="65703">MHDKLLIHFLRPRNGGGEVLELLYPTEYAGVAIVTFELEEVADRILRRTHLLQLNSRSYHLEVSRDVETTSKTQEDYMTIRTMLHFQLFPEKNKVKMLVEKCGLKVCSEMDDAMEIEGEFPALAELKNELLHVLSDREKLQPSPRSTYSRTLAKQNSVPSEMAVHRRAQRENEKRPAPQGLVQYPVGSDYTGTLRLGRSPISNYSYESGVSHFSRHGESLSLSGPVQGYRVTAGLEQLTDYDANQEPLLLERQFANLPLTHSSKSNQCPKSNLFDYYSSSSTVHCKNPLSDESVLVSMEIPILERQGRVSNCIAVDGDTIKYIKAFKKEELDIVLKSPPVEMSSVDEGELSLVTLTSNRATSAEMENVLREFRNLLSVTELGLKTHDISFSGFIPEKKSLIIERSKELSNKYNSVAVRYNDRLHLIGPSQEVFLLKLTLIDDANLLRENREEHLAGTRGRRDSSCPASREKKTTASNYAIGDTRTYSNVHSRAGGHEIAGKIYESSTDMEAHKNKRLQRGNSLERAKYKEVQRAPEVGQGSDLSSLNTVERGRERKKNLIMKQLSKHDCETFKVKFKFSK</sequence>
<dbReference type="EMBL" id="JANPWB010000014">
    <property type="protein sequence ID" value="KAJ1098884.1"/>
    <property type="molecule type" value="Genomic_DNA"/>
</dbReference>
<protein>
    <recommendedName>
        <fullName evidence="4">RRM domain-containing protein</fullName>
    </recommendedName>
</protein>
<feature type="region of interest" description="Disordered" evidence="1">
    <location>
        <begin position="141"/>
        <end position="184"/>
    </location>
</feature>
<evidence type="ECO:0000313" key="3">
    <source>
        <dbReference type="Proteomes" id="UP001066276"/>
    </source>
</evidence>
<name>A0AAV7M8K9_PLEWA</name>
<comment type="caution">
    <text evidence="2">The sequence shown here is derived from an EMBL/GenBank/DDBJ whole genome shotgun (WGS) entry which is preliminary data.</text>
</comment>
<dbReference type="Proteomes" id="UP001066276">
    <property type="component" value="Chromosome 10"/>
</dbReference>
<evidence type="ECO:0000256" key="1">
    <source>
        <dbReference type="SAM" id="MobiDB-lite"/>
    </source>
</evidence>
<organism evidence="2 3">
    <name type="scientific">Pleurodeles waltl</name>
    <name type="common">Iberian ribbed newt</name>
    <dbReference type="NCBI Taxonomy" id="8319"/>
    <lineage>
        <taxon>Eukaryota</taxon>
        <taxon>Metazoa</taxon>
        <taxon>Chordata</taxon>
        <taxon>Craniata</taxon>
        <taxon>Vertebrata</taxon>
        <taxon>Euteleostomi</taxon>
        <taxon>Amphibia</taxon>
        <taxon>Batrachia</taxon>
        <taxon>Caudata</taxon>
        <taxon>Salamandroidea</taxon>
        <taxon>Salamandridae</taxon>
        <taxon>Pleurodelinae</taxon>
        <taxon>Pleurodeles</taxon>
    </lineage>
</organism>
<accession>A0AAV7M8K9</accession>
<dbReference type="PANTHER" id="PTHR15225">
    <property type="entry name" value="INTERFERON-INDUCED PROTEIN 35/NMI N-MYC/STAT INTERACTING PROTEIN"/>
    <property type="match status" value="1"/>
</dbReference>